<keyword evidence="5" id="KW-0812">Transmembrane</keyword>
<dbReference type="InterPro" id="IPR029062">
    <property type="entry name" value="Class_I_gatase-like"/>
</dbReference>
<dbReference type="Proteomes" id="UP000298636">
    <property type="component" value="Chromosome"/>
</dbReference>
<dbReference type="SUPFAM" id="SSF52317">
    <property type="entry name" value="Class I glutamine amidotransferase-like"/>
    <property type="match status" value="1"/>
</dbReference>
<dbReference type="FunFam" id="3.40.50.880:FF:000003">
    <property type="entry name" value="Anthranilate synthase component II"/>
    <property type="match status" value="1"/>
</dbReference>
<protein>
    <recommendedName>
        <fullName evidence="1">anthranilate synthase</fullName>
        <ecNumber evidence="1">4.1.3.27</ecNumber>
    </recommendedName>
</protein>
<name>A0A4D6YND8_9GAMM</name>
<evidence type="ECO:0000256" key="3">
    <source>
        <dbReference type="ARBA" id="ARBA00023239"/>
    </source>
</evidence>
<keyword evidence="8" id="KW-1185">Reference proteome</keyword>
<feature type="domain" description="Glutamine amidotransferase" evidence="6">
    <location>
        <begin position="6"/>
        <end position="187"/>
    </location>
</feature>
<comment type="catalytic activity">
    <reaction evidence="4">
        <text>chorismate + L-glutamine = anthranilate + pyruvate + L-glutamate + H(+)</text>
        <dbReference type="Rhea" id="RHEA:21732"/>
        <dbReference type="ChEBI" id="CHEBI:15361"/>
        <dbReference type="ChEBI" id="CHEBI:15378"/>
        <dbReference type="ChEBI" id="CHEBI:16567"/>
        <dbReference type="ChEBI" id="CHEBI:29748"/>
        <dbReference type="ChEBI" id="CHEBI:29985"/>
        <dbReference type="ChEBI" id="CHEBI:58359"/>
        <dbReference type="EC" id="4.1.3.27"/>
    </reaction>
</comment>
<dbReference type="PROSITE" id="PS51273">
    <property type="entry name" value="GATASE_TYPE_1"/>
    <property type="match status" value="1"/>
</dbReference>
<dbReference type="PRINTS" id="PR00096">
    <property type="entry name" value="GATASE"/>
</dbReference>
<dbReference type="Pfam" id="PF00117">
    <property type="entry name" value="GATase"/>
    <property type="match status" value="1"/>
</dbReference>
<evidence type="ECO:0000256" key="5">
    <source>
        <dbReference type="SAM" id="Phobius"/>
    </source>
</evidence>
<keyword evidence="5" id="KW-1133">Transmembrane helix</keyword>
<evidence type="ECO:0000259" key="6">
    <source>
        <dbReference type="Pfam" id="PF00117"/>
    </source>
</evidence>
<evidence type="ECO:0000313" key="7">
    <source>
        <dbReference type="EMBL" id="QCI26555.1"/>
    </source>
</evidence>
<dbReference type="PANTHER" id="PTHR43418">
    <property type="entry name" value="MULTIFUNCTIONAL TRYPTOPHAN BIOSYNTHESIS PROTEIN-RELATED"/>
    <property type="match status" value="1"/>
</dbReference>
<dbReference type="GO" id="GO:0002047">
    <property type="term" value="P:phenazine biosynthetic process"/>
    <property type="evidence" value="ECO:0007669"/>
    <property type="project" value="TreeGrafter"/>
</dbReference>
<dbReference type="EMBL" id="CP032998">
    <property type="protein sequence ID" value="QCI26555.1"/>
    <property type="molecule type" value="Genomic_DNA"/>
</dbReference>
<dbReference type="InterPro" id="IPR050472">
    <property type="entry name" value="Anth_synth/Amidotransfase"/>
</dbReference>
<evidence type="ECO:0000256" key="1">
    <source>
        <dbReference type="ARBA" id="ARBA00012266"/>
    </source>
</evidence>
<evidence type="ECO:0000313" key="8">
    <source>
        <dbReference type="Proteomes" id="UP000298636"/>
    </source>
</evidence>
<dbReference type="GO" id="GO:0004048">
    <property type="term" value="F:anthranilate phosphoribosyltransferase activity"/>
    <property type="evidence" value="ECO:0007669"/>
    <property type="project" value="TreeGrafter"/>
</dbReference>
<keyword evidence="5" id="KW-0472">Membrane</keyword>
<dbReference type="AlphaFoldDB" id="A0A4D6YND8"/>
<proteinExistence type="predicted"/>
<dbReference type="CDD" id="cd01743">
    <property type="entry name" value="GATase1_Anthranilate_Synthase"/>
    <property type="match status" value="1"/>
</dbReference>
<feature type="transmembrane region" description="Helical" evidence="5">
    <location>
        <begin position="70"/>
        <end position="90"/>
    </location>
</feature>
<dbReference type="RefSeq" id="WP_158352109.1">
    <property type="nucleotide sequence ID" value="NZ_CP032998.1"/>
</dbReference>
<keyword evidence="3" id="KW-0456">Lyase</keyword>
<dbReference type="NCBIfam" id="TIGR00566">
    <property type="entry name" value="trpG_papA"/>
    <property type="match status" value="1"/>
</dbReference>
<evidence type="ECO:0000256" key="4">
    <source>
        <dbReference type="ARBA" id="ARBA00047683"/>
    </source>
</evidence>
<gene>
    <name evidence="7" type="ORF">D9V79_01830</name>
</gene>
<dbReference type="GO" id="GO:0000162">
    <property type="term" value="P:L-tryptophan biosynthetic process"/>
    <property type="evidence" value="ECO:0007669"/>
    <property type="project" value="TreeGrafter"/>
</dbReference>
<dbReference type="InterPro" id="IPR006221">
    <property type="entry name" value="TrpG/PapA_dom"/>
</dbReference>
<keyword evidence="2" id="KW-0315">Glutamine amidotransferase</keyword>
<dbReference type="InterPro" id="IPR017926">
    <property type="entry name" value="GATASE"/>
</dbReference>
<dbReference type="PRINTS" id="PR00097">
    <property type="entry name" value="ANTSNTHASEII"/>
</dbReference>
<reference evidence="7 8" key="1">
    <citation type="submission" date="2018-10" db="EMBL/GenBank/DDBJ databases">
        <title>Comparative functional genomics of the obligate endosymbiont Buchnera aphidicola.</title>
        <authorList>
            <person name="Chong R.A."/>
        </authorList>
    </citation>
    <scope>NUCLEOTIDE SEQUENCE [LARGE SCALE GENOMIC DNA]</scope>
    <source>
        <strain evidence="7 8">Ssp</strain>
    </source>
</reference>
<sequence length="194" mass="21985">MKEIILLDNFDSFTYNIVDQLRVYNYHVIIYRNNVSVSTILSTLFSMKNPIVLLSPGPGIPKQSGCMMHLLSFVIGIVPVIGICLGYQAIVEYYGGVLKYTNQILHGKTSLVLHDGKEMFKGIVNPLLVARYHSCICANIPSTLTINAKYKNVIMSIRNNFDRVCGFQFHPESILTTYGDQLLYNTVKWAYSKY</sequence>
<dbReference type="OrthoDB" id="9806430at2"/>
<dbReference type="PANTHER" id="PTHR43418:SF2">
    <property type="entry name" value="BIFUNCTIONAL PROTEIN TRPGD"/>
    <property type="match status" value="1"/>
</dbReference>
<evidence type="ECO:0000256" key="2">
    <source>
        <dbReference type="ARBA" id="ARBA00022962"/>
    </source>
</evidence>
<dbReference type="EC" id="4.1.3.27" evidence="1"/>
<organism evidence="7 8">
    <name type="scientific">Buchnera aphidicola</name>
    <name type="common">Stegophylla sp.</name>
    <dbReference type="NCBI Taxonomy" id="2315800"/>
    <lineage>
        <taxon>Bacteria</taxon>
        <taxon>Pseudomonadati</taxon>
        <taxon>Pseudomonadota</taxon>
        <taxon>Gammaproteobacteria</taxon>
        <taxon>Enterobacterales</taxon>
        <taxon>Erwiniaceae</taxon>
        <taxon>Buchnera</taxon>
    </lineage>
</organism>
<dbReference type="GO" id="GO:0004049">
    <property type="term" value="F:anthranilate synthase activity"/>
    <property type="evidence" value="ECO:0007669"/>
    <property type="project" value="UniProtKB-EC"/>
</dbReference>
<dbReference type="GO" id="GO:0005829">
    <property type="term" value="C:cytosol"/>
    <property type="evidence" value="ECO:0007669"/>
    <property type="project" value="TreeGrafter"/>
</dbReference>
<accession>A0A4D6YND8</accession>
<dbReference type="Gene3D" id="3.40.50.880">
    <property type="match status" value="1"/>
</dbReference>